<reference evidence="2" key="1">
    <citation type="submission" date="2016-10" db="EMBL/GenBank/DDBJ databases">
        <authorList>
            <person name="Varghese N."/>
            <person name="Submissions S."/>
        </authorList>
    </citation>
    <scope>NUCLEOTIDE SEQUENCE [LARGE SCALE GENOMIC DNA]</scope>
    <source>
        <strain evidence="2">DSM 14807</strain>
    </source>
</reference>
<dbReference type="EMBL" id="FPCJ01000001">
    <property type="protein sequence ID" value="SFV31153.1"/>
    <property type="molecule type" value="Genomic_DNA"/>
</dbReference>
<organism evidence="1 2">
    <name type="scientific">Thermoflavifilum thermophilum</name>
    <dbReference type="NCBI Taxonomy" id="1393122"/>
    <lineage>
        <taxon>Bacteria</taxon>
        <taxon>Pseudomonadati</taxon>
        <taxon>Bacteroidota</taxon>
        <taxon>Chitinophagia</taxon>
        <taxon>Chitinophagales</taxon>
        <taxon>Chitinophagaceae</taxon>
        <taxon>Thermoflavifilum</taxon>
    </lineage>
</organism>
<sequence length="408" mass="46593">MIRNIFHVLLIMGLMGWVSCTHSEKHVERIFQQGGWNFSCPFLTSDSQGHILLTWAGMDSSGTHSQIWMARFNRQTLQLQDVAPVPHTVGVYPHGENLPKLACTSKGTWVLAFGTPAHRSSNPYAGEVKYVVSTDAGKHWSEAYPLVNDTTSHDQRYFSLISFSDNRFLIIWMDDRLKTKADGSTLYLAELSPARGVLNEKPIAYQLCPCCRTAMIYDSTKHALHIAFRQIIHDSIRDIMHMVSFDQGQTFQEPQRVSFDNWVVDACPHSGPSMVCYAGQLHIVWYTLGDGRGIFYARTTDDRVFTYKQQVSDRNVSAKHAQIAALPDGRLVIAWDEYPLHSTKAHQRIGLQLRDTNGKWIKTWYIADSTGDLQFPVLLPVNRHQLFMAYTWQQGRHSAVICRTWDFR</sequence>
<evidence type="ECO:0000313" key="2">
    <source>
        <dbReference type="Proteomes" id="UP000199537"/>
    </source>
</evidence>
<dbReference type="AlphaFoldDB" id="A0A1I7N991"/>
<dbReference type="SUPFAM" id="SSF50939">
    <property type="entry name" value="Sialidases"/>
    <property type="match status" value="1"/>
</dbReference>
<protein>
    <submittedName>
        <fullName evidence="1">BNR repeat-like domain-containing protein</fullName>
    </submittedName>
</protein>
<dbReference type="STRING" id="1393122.SAMN05660895_0994"/>
<dbReference type="Gene3D" id="2.120.10.10">
    <property type="match status" value="1"/>
</dbReference>
<dbReference type="Proteomes" id="UP000199537">
    <property type="component" value="Unassembled WGS sequence"/>
</dbReference>
<name>A0A1I7N991_9BACT</name>
<evidence type="ECO:0000313" key="1">
    <source>
        <dbReference type="EMBL" id="SFV31153.1"/>
    </source>
</evidence>
<proteinExistence type="predicted"/>
<dbReference type="InterPro" id="IPR036278">
    <property type="entry name" value="Sialidase_sf"/>
</dbReference>
<gene>
    <name evidence="1" type="ORF">SAMN05660895_0994</name>
</gene>
<accession>A0A1I7N991</accession>
<keyword evidence="2" id="KW-1185">Reference proteome</keyword>
<dbReference type="PROSITE" id="PS51257">
    <property type="entry name" value="PROKAR_LIPOPROTEIN"/>
    <property type="match status" value="1"/>
</dbReference>